<dbReference type="RefSeq" id="WP_088271815.1">
    <property type="nucleotide sequence ID" value="NZ_BMKI01000024.1"/>
</dbReference>
<dbReference type="EMBL" id="BMKI01000024">
    <property type="protein sequence ID" value="GGD05514.1"/>
    <property type="molecule type" value="Genomic_DNA"/>
</dbReference>
<organism evidence="1 2">
    <name type="scientific">Enterococcus wangshanyuanii</name>
    <dbReference type="NCBI Taxonomy" id="2005703"/>
    <lineage>
        <taxon>Bacteria</taxon>
        <taxon>Bacillati</taxon>
        <taxon>Bacillota</taxon>
        <taxon>Bacilli</taxon>
        <taxon>Lactobacillales</taxon>
        <taxon>Enterococcaceae</taxon>
        <taxon>Enterococcus</taxon>
    </lineage>
</organism>
<keyword evidence="2" id="KW-1185">Reference proteome</keyword>
<dbReference type="Proteomes" id="UP000630615">
    <property type="component" value="Unassembled WGS sequence"/>
</dbReference>
<evidence type="ECO:0008006" key="3">
    <source>
        <dbReference type="Google" id="ProtNLM"/>
    </source>
</evidence>
<gene>
    <name evidence="1" type="ORF">GCM10011573_38690</name>
</gene>
<proteinExistence type="predicted"/>
<evidence type="ECO:0000313" key="1">
    <source>
        <dbReference type="EMBL" id="GGD05514.1"/>
    </source>
</evidence>
<protein>
    <recommendedName>
        <fullName evidence="3">HTH cro/C1-type domain-containing protein</fullName>
    </recommendedName>
</protein>
<accession>A0ABQ1PXH9</accession>
<name>A0ABQ1PXH9_9ENTE</name>
<comment type="caution">
    <text evidence="1">The sequence shown here is derived from an EMBL/GenBank/DDBJ whole genome shotgun (WGS) entry which is preliminary data.</text>
</comment>
<evidence type="ECO:0000313" key="2">
    <source>
        <dbReference type="Proteomes" id="UP000630615"/>
    </source>
</evidence>
<reference evidence="2" key="1">
    <citation type="journal article" date="2019" name="Int. J. Syst. Evol. Microbiol.">
        <title>The Global Catalogue of Microorganisms (GCM) 10K type strain sequencing project: providing services to taxonomists for standard genome sequencing and annotation.</title>
        <authorList>
            <consortium name="The Broad Institute Genomics Platform"/>
            <consortium name="The Broad Institute Genome Sequencing Center for Infectious Disease"/>
            <person name="Wu L."/>
            <person name="Ma J."/>
        </authorList>
    </citation>
    <scope>NUCLEOTIDE SEQUENCE [LARGE SCALE GENOMIC DNA]</scope>
    <source>
        <strain evidence="2">CGMCC 1.15942</strain>
    </source>
</reference>
<sequence length="140" mass="16292">MEDILKKIKWIVGSELTTYEIERQTGISRATIANMRKKKDTYDYSKMSLQNAITLSKYYDSIRESSQIFQDQGGFISFTTSLDRWLTKAASMENESDEMRIIITKLKDLTLKDMDLLQDLYSLYKDSIVRDSSTNSDNKE</sequence>